<dbReference type="Proteomes" id="UP001314205">
    <property type="component" value="Unassembled WGS sequence"/>
</dbReference>
<gene>
    <name evidence="1" type="ORF">PARMNEM_LOCUS5903</name>
</gene>
<comment type="caution">
    <text evidence="1">The sequence shown here is derived from an EMBL/GenBank/DDBJ whole genome shotgun (WGS) entry which is preliminary data.</text>
</comment>
<accession>A0AAV1KSE8</accession>
<reference evidence="1 2" key="1">
    <citation type="submission" date="2023-11" db="EMBL/GenBank/DDBJ databases">
        <authorList>
            <person name="Hedman E."/>
            <person name="Englund M."/>
            <person name="Stromberg M."/>
            <person name="Nyberg Akerstrom W."/>
            <person name="Nylinder S."/>
            <person name="Jareborg N."/>
            <person name="Kallberg Y."/>
            <person name="Kronander E."/>
        </authorList>
    </citation>
    <scope>NUCLEOTIDE SEQUENCE [LARGE SCALE GENOMIC DNA]</scope>
</reference>
<dbReference type="EMBL" id="CAVLGL010000068">
    <property type="protein sequence ID" value="CAK1584717.1"/>
    <property type="molecule type" value="Genomic_DNA"/>
</dbReference>
<proteinExistence type="predicted"/>
<sequence>MKERKSNKKGLIKKLKAEALNHTTSGLECEFQNPVASLEPIMNQKPEFDSTSKSGGEKVTILSEIKFGPYNRAYTDLKKSNLQLHVIYKTHDIYSTLSHTPKRSYFKPEIDLKLFGYYNPVNPVASTSTGKVDLTLSNIRKRKLEGRRRTFKFEDIDYSKYNVQ</sequence>
<evidence type="ECO:0000313" key="2">
    <source>
        <dbReference type="Proteomes" id="UP001314205"/>
    </source>
</evidence>
<name>A0AAV1KSE8_9NEOP</name>
<organism evidence="1 2">
    <name type="scientific">Parnassius mnemosyne</name>
    <name type="common">clouded apollo</name>
    <dbReference type="NCBI Taxonomy" id="213953"/>
    <lineage>
        <taxon>Eukaryota</taxon>
        <taxon>Metazoa</taxon>
        <taxon>Ecdysozoa</taxon>
        <taxon>Arthropoda</taxon>
        <taxon>Hexapoda</taxon>
        <taxon>Insecta</taxon>
        <taxon>Pterygota</taxon>
        <taxon>Neoptera</taxon>
        <taxon>Endopterygota</taxon>
        <taxon>Lepidoptera</taxon>
        <taxon>Glossata</taxon>
        <taxon>Ditrysia</taxon>
        <taxon>Papilionoidea</taxon>
        <taxon>Papilionidae</taxon>
        <taxon>Parnassiinae</taxon>
        <taxon>Parnassini</taxon>
        <taxon>Parnassius</taxon>
        <taxon>Driopa</taxon>
    </lineage>
</organism>
<protein>
    <submittedName>
        <fullName evidence="1">Uncharacterized protein</fullName>
    </submittedName>
</protein>
<dbReference type="AlphaFoldDB" id="A0AAV1KSE8"/>
<evidence type="ECO:0000313" key="1">
    <source>
        <dbReference type="EMBL" id="CAK1584717.1"/>
    </source>
</evidence>
<keyword evidence="2" id="KW-1185">Reference proteome</keyword>